<keyword evidence="6 10" id="KW-0808">Transferase</keyword>
<evidence type="ECO:0000256" key="6">
    <source>
        <dbReference type="ARBA" id="ARBA00022679"/>
    </source>
</evidence>
<proteinExistence type="inferred from homology"/>
<dbReference type="PANTHER" id="PTHR30027">
    <property type="entry name" value="RIBOSOMAL RNA SMALL SUBUNIT METHYLTRANSFERASE E"/>
    <property type="match status" value="1"/>
</dbReference>
<dbReference type="InterPro" id="IPR046886">
    <property type="entry name" value="RsmE_MTase_dom"/>
</dbReference>
<evidence type="ECO:0000256" key="9">
    <source>
        <dbReference type="ARBA" id="ARBA00047944"/>
    </source>
</evidence>
<reference evidence="13" key="1">
    <citation type="submission" date="2019-11" db="EMBL/GenBank/DDBJ databases">
        <authorList>
            <person name="Feng L."/>
        </authorList>
    </citation>
    <scope>NUCLEOTIDE SEQUENCE</scope>
    <source>
        <strain evidence="13">PclaraLFYP37</strain>
    </source>
</reference>
<dbReference type="Gene3D" id="2.40.240.20">
    <property type="entry name" value="Hypothetical PUA domain-like, domain 1"/>
    <property type="match status" value="1"/>
</dbReference>
<accession>A0A6N3CF81</accession>
<evidence type="ECO:0000259" key="12">
    <source>
        <dbReference type="Pfam" id="PF20260"/>
    </source>
</evidence>
<dbReference type="CDD" id="cd18084">
    <property type="entry name" value="RsmE-like"/>
    <property type="match status" value="1"/>
</dbReference>
<keyword evidence="3 10" id="KW-0963">Cytoplasm</keyword>
<evidence type="ECO:0000256" key="5">
    <source>
        <dbReference type="ARBA" id="ARBA00022603"/>
    </source>
</evidence>
<sequence length="254" mass="28478">MKEIRFFYAPDVAMDAELPADEAAHCLRVLRLQAGDEIRLTDGKGMFYKAEITTATGKRCLFKVLEAVPHPKEWSGHLHLALAPTKNMDRIEWLAEKATEIGFDELTFLDCRYSERKVVKTERIDKILVSAMKQSHKARKPLLNGMEDFKRFVARPFAGQKFIAHCYDEADVAGVAKASEDKAMDGGKPFLLDELDAGQDALVLVGPEGDFSIDEVRLAQAHGFRSVSLGRSRLRTETAALVAVHLMHIRHARM</sequence>
<dbReference type="NCBIfam" id="TIGR00046">
    <property type="entry name" value="RsmE family RNA methyltransferase"/>
    <property type="match status" value="1"/>
</dbReference>
<evidence type="ECO:0000256" key="7">
    <source>
        <dbReference type="ARBA" id="ARBA00022691"/>
    </source>
</evidence>
<dbReference type="AlphaFoldDB" id="A0A6N3CF81"/>
<dbReference type="Gene3D" id="3.40.1280.10">
    <property type="match status" value="1"/>
</dbReference>
<dbReference type="GO" id="GO:0005737">
    <property type="term" value="C:cytoplasm"/>
    <property type="evidence" value="ECO:0007669"/>
    <property type="project" value="UniProtKB-SubCell"/>
</dbReference>
<dbReference type="Pfam" id="PF04452">
    <property type="entry name" value="Methyltrans_RNA"/>
    <property type="match status" value="1"/>
</dbReference>
<feature type="domain" description="Ribosomal RNA small subunit methyltransferase E methyltransferase" evidence="11">
    <location>
        <begin position="73"/>
        <end position="247"/>
    </location>
</feature>
<dbReference type="PIRSF" id="PIRSF015601">
    <property type="entry name" value="MTase_slr0722"/>
    <property type="match status" value="1"/>
</dbReference>
<evidence type="ECO:0000256" key="10">
    <source>
        <dbReference type="PIRNR" id="PIRNR015601"/>
    </source>
</evidence>
<dbReference type="InterPro" id="IPR029028">
    <property type="entry name" value="Alpha/beta_knot_MTases"/>
</dbReference>
<comment type="similarity">
    <text evidence="2 10">Belongs to the RNA methyltransferase RsmE family.</text>
</comment>
<evidence type="ECO:0000256" key="8">
    <source>
        <dbReference type="ARBA" id="ARBA00025699"/>
    </source>
</evidence>
<evidence type="ECO:0000256" key="4">
    <source>
        <dbReference type="ARBA" id="ARBA00022552"/>
    </source>
</evidence>
<protein>
    <recommendedName>
        <fullName evidence="10">Ribosomal RNA small subunit methyltransferase E</fullName>
        <ecNumber evidence="10">2.1.1.193</ecNumber>
    </recommendedName>
</protein>
<dbReference type="SUPFAM" id="SSF75217">
    <property type="entry name" value="alpha/beta knot"/>
    <property type="match status" value="1"/>
</dbReference>
<comment type="catalytic activity">
    <reaction evidence="9 10">
        <text>uridine(1498) in 16S rRNA + S-adenosyl-L-methionine = N(3)-methyluridine(1498) in 16S rRNA + S-adenosyl-L-homocysteine + H(+)</text>
        <dbReference type="Rhea" id="RHEA:42920"/>
        <dbReference type="Rhea" id="RHEA-COMP:10283"/>
        <dbReference type="Rhea" id="RHEA-COMP:10284"/>
        <dbReference type="ChEBI" id="CHEBI:15378"/>
        <dbReference type="ChEBI" id="CHEBI:57856"/>
        <dbReference type="ChEBI" id="CHEBI:59789"/>
        <dbReference type="ChEBI" id="CHEBI:65315"/>
        <dbReference type="ChEBI" id="CHEBI:74502"/>
        <dbReference type="EC" id="2.1.1.193"/>
    </reaction>
</comment>
<comment type="function">
    <text evidence="8 10">Specifically methylates the N3 position of the uracil ring of uridine 1498 (m3U1498) in 16S rRNA. Acts on the fully assembled 30S ribosomal subunit.</text>
</comment>
<dbReference type="PANTHER" id="PTHR30027:SF3">
    <property type="entry name" value="16S RRNA (URACIL(1498)-N(3))-METHYLTRANSFERASE"/>
    <property type="match status" value="1"/>
</dbReference>
<keyword evidence="5 10" id="KW-0489">Methyltransferase</keyword>
<name>A0A6N3CF81_9BACT</name>
<keyword evidence="7 10" id="KW-0949">S-adenosyl-L-methionine</keyword>
<dbReference type="EMBL" id="CACRUT010000014">
    <property type="protein sequence ID" value="VYU13668.1"/>
    <property type="molecule type" value="Genomic_DNA"/>
</dbReference>
<evidence type="ECO:0000313" key="13">
    <source>
        <dbReference type="EMBL" id="VYU13668.1"/>
    </source>
</evidence>
<dbReference type="InterPro" id="IPR029026">
    <property type="entry name" value="tRNA_m1G_MTases_N"/>
</dbReference>
<dbReference type="InterPro" id="IPR015947">
    <property type="entry name" value="PUA-like_sf"/>
</dbReference>
<evidence type="ECO:0000259" key="11">
    <source>
        <dbReference type="Pfam" id="PF04452"/>
    </source>
</evidence>
<dbReference type="NCBIfam" id="NF008702">
    <property type="entry name" value="PRK11713.6-1"/>
    <property type="match status" value="1"/>
</dbReference>
<comment type="subcellular location">
    <subcellularLocation>
        <location evidence="1 10">Cytoplasm</location>
    </subcellularLocation>
</comment>
<feature type="domain" description="Ribosomal RNA small subunit methyltransferase E PUA-like" evidence="12">
    <location>
        <begin position="18"/>
        <end position="65"/>
    </location>
</feature>
<dbReference type="InterPro" id="IPR046887">
    <property type="entry name" value="RsmE_PUA-like"/>
</dbReference>
<evidence type="ECO:0000256" key="3">
    <source>
        <dbReference type="ARBA" id="ARBA00022490"/>
    </source>
</evidence>
<dbReference type="GO" id="GO:0070042">
    <property type="term" value="F:rRNA (uridine-N3-)-methyltransferase activity"/>
    <property type="evidence" value="ECO:0007669"/>
    <property type="project" value="TreeGrafter"/>
</dbReference>
<dbReference type="SUPFAM" id="SSF88697">
    <property type="entry name" value="PUA domain-like"/>
    <property type="match status" value="1"/>
</dbReference>
<dbReference type="GO" id="GO:0070475">
    <property type="term" value="P:rRNA base methylation"/>
    <property type="evidence" value="ECO:0007669"/>
    <property type="project" value="TreeGrafter"/>
</dbReference>
<gene>
    <name evidence="13" type="primary">rsmE</name>
    <name evidence="13" type="ORF">PCLFYP37_02007</name>
</gene>
<dbReference type="EC" id="2.1.1.193" evidence="10"/>
<evidence type="ECO:0000256" key="1">
    <source>
        <dbReference type="ARBA" id="ARBA00004496"/>
    </source>
</evidence>
<keyword evidence="4 10" id="KW-0698">rRNA processing</keyword>
<organism evidence="13">
    <name type="scientific">Paraprevotella clara</name>
    <dbReference type="NCBI Taxonomy" id="454154"/>
    <lineage>
        <taxon>Bacteria</taxon>
        <taxon>Pseudomonadati</taxon>
        <taxon>Bacteroidota</taxon>
        <taxon>Bacteroidia</taxon>
        <taxon>Bacteroidales</taxon>
        <taxon>Prevotellaceae</taxon>
        <taxon>Paraprevotella</taxon>
    </lineage>
</organism>
<dbReference type="Pfam" id="PF20260">
    <property type="entry name" value="PUA_4"/>
    <property type="match status" value="1"/>
</dbReference>
<dbReference type="InterPro" id="IPR006700">
    <property type="entry name" value="RsmE"/>
</dbReference>
<evidence type="ECO:0000256" key="2">
    <source>
        <dbReference type="ARBA" id="ARBA00005528"/>
    </source>
</evidence>